<dbReference type="Pfam" id="PF01171">
    <property type="entry name" value="ATP_bind_3"/>
    <property type="match status" value="1"/>
</dbReference>
<name>A0A415P555_9FIRM</name>
<dbReference type="EMBL" id="QRPK01000060">
    <property type="protein sequence ID" value="RHM07746.1"/>
    <property type="molecule type" value="Genomic_DNA"/>
</dbReference>
<dbReference type="InterPro" id="IPR011063">
    <property type="entry name" value="TilS/TtcA_N"/>
</dbReference>
<dbReference type="Proteomes" id="UP000753219">
    <property type="component" value="Unassembled WGS sequence"/>
</dbReference>
<dbReference type="AlphaFoldDB" id="A0A415P555"/>
<dbReference type="EMBL" id="JAGZMZ010000035">
    <property type="protein sequence ID" value="MBS4885003.1"/>
    <property type="molecule type" value="Genomic_DNA"/>
</dbReference>
<dbReference type="RefSeq" id="WP_022420607.1">
    <property type="nucleotide sequence ID" value="NZ_CAUWIX010000026.1"/>
</dbReference>
<dbReference type="Gene3D" id="3.40.50.620">
    <property type="entry name" value="HUPs"/>
    <property type="match status" value="1"/>
</dbReference>
<protein>
    <submittedName>
        <fullName evidence="3">tRNA 2-thiocytidine biosynthesis protein TtcA</fullName>
    </submittedName>
</protein>
<dbReference type="PANTHER" id="PTHR43686">
    <property type="entry name" value="SULFURTRANSFERASE-RELATED"/>
    <property type="match status" value="1"/>
</dbReference>
<dbReference type="InterPro" id="IPR014729">
    <property type="entry name" value="Rossmann-like_a/b/a_fold"/>
</dbReference>
<dbReference type="OrthoDB" id="9801054at2"/>
<organism evidence="3 4">
    <name type="scientific">Amedibacillus dolichus</name>
    <dbReference type="NCBI Taxonomy" id="31971"/>
    <lineage>
        <taxon>Bacteria</taxon>
        <taxon>Bacillati</taxon>
        <taxon>Bacillota</taxon>
        <taxon>Erysipelotrichia</taxon>
        <taxon>Erysipelotrichales</taxon>
        <taxon>Erysipelotrichaceae</taxon>
        <taxon>Amedibacillus</taxon>
    </lineage>
</organism>
<dbReference type="SUPFAM" id="SSF52402">
    <property type="entry name" value="Adenine nucleotide alpha hydrolases-like"/>
    <property type="match status" value="1"/>
</dbReference>
<reference evidence="2" key="2">
    <citation type="submission" date="2021-02" db="EMBL/GenBank/DDBJ databases">
        <title>Infant gut strain persistence is associated with maternal origin, phylogeny, and functional potential including surface adhesion and iron acquisition.</title>
        <authorList>
            <person name="Lou Y.C."/>
        </authorList>
    </citation>
    <scope>NUCLEOTIDE SEQUENCE</scope>
    <source>
        <strain evidence="2">L3_108_103G1_dasL3_108_103G1_concoct_2</strain>
    </source>
</reference>
<comment type="caution">
    <text evidence="3">The sequence shown here is derived from an EMBL/GenBank/DDBJ whole genome shotgun (WGS) entry which is preliminary data.</text>
</comment>
<dbReference type="CDD" id="cd24138">
    <property type="entry name" value="TtcA-like"/>
    <property type="match status" value="1"/>
</dbReference>
<evidence type="ECO:0000313" key="2">
    <source>
        <dbReference type="EMBL" id="MBS4885003.1"/>
    </source>
</evidence>
<dbReference type="Proteomes" id="UP000284868">
    <property type="component" value="Unassembled WGS sequence"/>
</dbReference>
<feature type="domain" description="tRNA(Ile)-lysidine/2-thiocytidine synthase N-terminal" evidence="1">
    <location>
        <begin position="26"/>
        <end position="195"/>
    </location>
</feature>
<gene>
    <name evidence="3" type="ORF">DWZ83_08855</name>
    <name evidence="2" type="ORF">KHZ85_09645</name>
</gene>
<evidence type="ECO:0000313" key="3">
    <source>
        <dbReference type="EMBL" id="RHM07746.1"/>
    </source>
</evidence>
<accession>A0A415P555</accession>
<proteinExistence type="predicted"/>
<sequence>MDLQTILRSIRRADIDYDLIADGDRIAVGVSGGKDSMVLLSALHMYSKFKGKNFQVVGIHIKLGFPNMDFREVVSYCEQLGIEFHIIDSKVYEILQKHPDANGNIKCSLCSKFKKATVIEAAKQFNCHKVAFGHHSDDAVETLLMNAIFGGKLAVFLPKMYMSRTDITFIRPLIYAFEEDILTAQQKNNIPYVESTCPNDGFTQRQEMKDMLHEFYKKYPMARYNFQNMLSNEEQVELWHKTTARVAKRNHDKPMQILLEEQDLQLGQRGRHFFLIYSPKQLPDLRHHKKIPHSDADKLLSKQLTLHDYMESIKAELDL</sequence>
<evidence type="ECO:0000313" key="4">
    <source>
        <dbReference type="Proteomes" id="UP000284868"/>
    </source>
</evidence>
<keyword evidence="4" id="KW-1185">Reference proteome</keyword>
<dbReference type="PANTHER" id="PTHR43686:SF1">
    <property type="entry name" value="AMINOTRAN_5 DOMAIN-CONTAINING PROTEIN"/>
    <property type="match status" value="1"/>
</dbReference>
<evidence type="ECO:0000259" key="1">
    <source>
        <dbReference type="Pfam" id="PF01171"/>
    </source>
</evidence>
<reference evidence="3 4" key="1">
    <citation type="submission" date="2018-08" db="EMBL/GenBank/DDBJ databases">
        <title>A genome reference for cultivated species of the human gut microbiota.</title>
        <authorList>
            <person name="Zou Y."/>
            <person name="Xue W."/>
            <person name="Luo G."/>
        </authorList>
    </citation>
    <scope>NUCLEOTIDE SEQUENCE [LARGE SCALE GENOMIC DNA]</scope>
    <source>
        <strain evidence="3 4">AF35-6BH</strain>
    </source>
</reference>